<keyword evidence="17" id="KW-1185">Reference proteome</keyword>
<dbReference type="EMBL" id="JAGSPJ010000001">
    <property type="protein sequence ID" value="MBR7799125.1"/>
    <property type="molecule type" value="Genomic_DNA"/>
</dbReference>
<dbReference type="InterPro" id="IPR016067">
    <property type="entry name" value="S-AdoMet_deCO2ase_core"/>
</dbReference>
<gene>
    <name evidence="13 16" type="primary">speE</name>
    <name evidence="16" type="ORF">KDM90_03855</name>
</gene>
<dbReference type="InterPro" id="IPR003826">
    <property type="entry name" value="AdoMetDC_fam_prok"/>
</dbReference>
<evidence type="ECO:0000256" key="1">
    <source>
        <dbReference type="ARBA" id="ARBA00001928"/>
    </source>
</evidence>
<evidence type="ECO:0000256" key="3">
    <source>
        <dbReference type="ARBA" id="ARBA00022679"/>
    </source>
</evidence>
<dbReference type="PANTHER" id="PTHR43317">
    <property type="entry name" value="THERMOSPERMINE SYNTHASE ACAULIS5"/>
    <property type="match status" value="1"/>
</dbReference>
<dbReference type="GO" id="GO:0008295">
    <property type="term" value="P:spermidine biosynthetic process"/>
    <property type="evidence" value="ECO:0007669"/>
    <property type="project" value="UniProtKB-UniRule"/>
</dbReference>
<dbReference type="CDD" id="cd02440">
    <property type="entry name" value="AdoMet_MTases"/>
    <property type="match status" value="1"/>
</dbReference>
<keyword evidence="9" id="KW-0456">Lyase</keyword>
<evidence type="ECO:0000256" key="13">
    <source>
        <dbReference type="HAMAP-Rule" id="MF_00198"/>
    </source>
</evidence>
<dbReference type="GO" id="GO:0010487">
    <property type="term" value="F:thermospermine synthase activity"/>
    <property type="evidence" value="ECO:0007669"/>
    <property type="project" value="UniProtKB-EC"/>
</dbReference>
<keyword evidence="11" id="KW-0670">Pyruvate</keyword>
<feature type="domain" description="PABS" evidence="15">
    <location>
        <begin position="131"/>
        <end position="370"/>
    </location>
</feature>
<dbReference type="InterPro" id="IPR001045">
    <property type="entry name" value="Spermi_synthase"/>
</dbReference>
<evidence type="ECO:0000256" key="8">
    <source>
        <dbReference type="ARBA" id="ARBA00023145"/>
    </source>
</evidence>
<dbReference type="NCBIfam" id="TIGR03330">
    <property type="entry name" value="SAM_DCase_Bsu"/>
    <property type="match status" value="1"/>
</dbReference>
<organism evidence="16 17">
    <name type="scientific">Undibacterium fentianense</name>
    <dbReference type="NCBI Taxonomy" id="2828728"/>
    <lineage>
        <taxon>Bacteria</taxon>
        <taxon>Pseudomonadati</taxon>
        <taxon>Pseudomonadota</taxon>
        <taxon>Betaproteobacteria</taxon>
        <taxon>Burkholderiales</taxon>
        <taxon>Oxalobacteraceae</taxon>
        <taxon>Undibacterium</taxon>
    </lineage>
</organism>
<dbReference type="Gene3D" id="3.60.90.10">
    <property type="entry name" value="S-adenosylmethionine decarboxylase"/>
    <property type="match status" value="1"/>
</dbReference>
<dbReference type="EC" id="2.5.1.16" evidence="13"/>
<feature type="binding site" evidence="13">
    <location>
        <begin position="268"/>
        <end position="269"/>
    </location>
    <ligand>
        <name>S-methyl-5'-thioadenosine</name>
        <dbReference type="ChEBI" id="CHEBI:17509"/>
    </ligand>
</feature>
<comment type="catalytic activity">
    <reaction evidence="13">
        <text>S-adenosyl 3-(methylsulfanyl)propylamine + putrescine = S-methyl-5'-thioadenosine + spermidine + H(+)</text>
        <dbReference type="Rhea" id="RHEA:12721"/>
        <dbReference type="ChEBI" id="CHEBI:15378"/>
        <dbReference type="ChEBI" id="CHEBI:17509"/>
        <dbReference type="ChEBI" id="CHEBI:57443"/>
        <dbReference type="ChEBI" id="CHEBI:57834"/>
        <dbReference type="ChEBI" id="CHEBI:326268"/>
        <dbReference type="EC" id="2.5.1.16"/>
    </reaction>
</comment>
<dbReference type="Proteomes" id="UP000678545">
    <property type="component" value="Unassembled WGS sequence"/>
</dbReference>
<dbReference type="InterPro" id="IPR029063">
    <property type="entry name" value="SAM-dependent_MTases_sf"/>
</dbReference>
<keyword evidence="4" id="KW-0210">Decarboxylase</keyword>
<evidence type="ECO:0000256" key="2">
    <source>
        <dbReference type="ARBA" id="ARBA00007867"/>
    </source>
</evidence>
<evidence type="ECO:0000256" key="10">
    <source>
        <dbReference type="ARBA" id="ARBA00023270"/>
    </source>
</evidence>
<feature type="binding site" evidence="13">
    <location>
        <position position="216"/>
    </location>
    <ligand>
        <name>spermidine</name>
        <dbReference type="ChEBI" id="CHEBI:57834"/>
    </ligand>
</feature>
<dbReference type="RefSeq" id="WP_212674226.1">
    <property type="nucleotide sequence ID" value="NZ_JAGSPJ010000001.1"/>
</dbReference>
<dbReference type="Pfam" id="PF01564">
    <property type="entry name" value="Spermine_synth"/>
    <property type="match status" value="1"/>
</dbReference>
<comment type="cofactor">
    <cofactor evidence="1">
        <name>pyruvate</name>
        <dbReference type="ChEBI" id="CHEBI:15361"/>
    </cofactor>
</comment>
<dbReference type="NCBIfam" id="NF002010">
    <property type="entry name" value="PRK00811.1"/>
    <property type="match status" value="1"/>
</dbReference>
<evidence type="ECO:0000256" key="5">
    <source>
        <dbReference type="ARBA" id="ARBA00022813"/>
    </source>
</evidence>
<keyword evidence="10" id="KW-0704">Schiff base</keyword>
<evidence type="ECO:0000313" key="16">
    <source>
        <dbReference type="EMBL" id="MBR7799125.1"/>
    </source>
</evidence>
<feature type="active site" description="Proton acceptor" evidence="13 14">
    <location>
        <position position="286"/>
    </location>
</feature>
<feature type="binding site" evidence="13">
    <location>
        <position position="236"/>
    </location>
    <ligand>
        <name>S-methyl-5'-thioadenosine</name>
        <dbReference type="ChEBI" id="CHEBI:17509"/>
    </ligand>
</feature>
<dbReference type="SUPFAM" id="SSF56276">
    <property type="entry name" value="S-adenosylmethionine decarboxylase"/>
    <property type="match status" value="1"/>
</dbReference>
<feature type="binding site" evidence="13">
    <location>
        <position position="293"/>
    </location>
    <ligand>
        <name>S-methyl-5'-thioadenosine</name>
        <dbReference type="ChEBI" id="CHEBI:17509"/>
    </ligand>
</feature>
<feature type="binding site" evidence="13">
    <location>
        <position position="192"/>
    </location>
    <ligand>
        <name>spermidine</name>
        <dbReference type="ChEBI" id="CHEBI:57834"/>
    </ligand>
</feature>
<evidence type="ECO:0000256" key="11">
    <source>
        <dbReference type="ARBA" id="ARBA00023317"/>
    </source>
</evidence>
<dbReference type="PANTHER" id="PTHR43317:SF1">
    <property type="entry name" value="THERMOSPERMINE SYNTHASE ACAULIS5"/>
    <property type="match status" value="1"/>
</dbReference>
<feature type="binding site" evidence="13">
    <location>
        <position position="161"/>
    </location>
    <ligand>
        <name>S-methyl-5'-thioadenosine</name>
        <dbReference type="ChEBI" id="CHEBI:17509"/>
    </ligand>
</feature>
<dbReference type="InterPro" id="IPR035246">
    <property type="entry name" value="Spermidine_synt_N"/>
</dbReference>
<protein>
    <recommendedName>
        <fullName evidence="13">Polyamine aminopropyltransferase</fullName>
    </recommendedName>
    <alternativeName>
        <fullName evidence="13">Putrescine aminopropyltransferase</fullName>
        <shortName evidence="13">PAPT</shortName>
    </alternativeName>
    <alternativeName>
        <fullName evidence="13">Spermidine synthase</fullName>
        <shortName evidence="13">SPDS</shortName>
        <shortName evidence="13">SPDSY</shortName>
        <ecNumber evidence="13">2.5.1.16</ecNumber>
    </alternativeName>
</protein>
<dbReference type="GO" id="GO:0004766">
    <property type="term" value="F:spermidine synthase activity"/>
    <property type="evidence" value="ECO:0007669"/>
    <property type="project" value="UniProtKB-UniRule"/>
</dbReference>
<reference evidence="16" key="1">
    <citation type="submission" date="2021-04" db="EMBL/GenBank/DDBJ databases">
        <title>novel species isolated from subtropical streams in China.</title>
        <authorList>
            <person name="Lu H."/>
        </authorList>
    </citation>
    <scope>NUCLEOTIDE SEQUENCE</scope>
    <source>
        <strain evidence="16">FT137W</strain>
    </source>
</reference>
<dbReference type="Gene3D" id="3.40.50.150">
    <property type="entry name" value="Vaccinia Virus protein VP39"/>
    <property type="match status" value="1"/>
</dbReference>
<evidence type="ECO:0000256" key="14">
    <source>
        <dbReference type="PROSITE-ProRule" id="PRU00354"/>
    </source>
</evidence>
<evidence type="ECO:0000256" key="4">
    <source>
        <dbReference type="ARBA" id="ARBA00022793"/>
    </source>
</evidence>
<keyword evidence="7 13" id="KW-0620">Polyamine biosynthesis</keyword>
<evidence type="ECO:0000256" key="12">
    <source>
        <dbReference type="ARBA" id="ARBA00048874"/>
    </source>
</evidence>
<evidence type="ECO:0000256" key="6">
    <source>
        <dbReference type="ARBA" id="ARBA00023066"/>
    </source>
</evidence>
<keyword evidence="5" id="KW-0068">Autocatalytic cleavage</keyword>
<evidence type="ECO:0000313" key="17">
    <source>
        <dbReference type="Proteomes" id="UP000678545"/>
    </source>
</evidence>
<accession>A0A941IFK4</accession>
<comment type="catalytic activity">
    <reaction evidence="12">
        <text>S-adenosyl 3-(methylsulfanyl)propylamine + spermidine = thermospermine + S-methyl-5'-thioadenosine + H(+)</text>
        <dbReference type="Rhea" id="RHEA:30515"/>
        <dbReference type="ChEBI" id="CHEBI:15378"/>
        <dbReference type="ChEBI" id="CHEBI:17509"/>
        <dbReference type="ChEBI" id="CHEBI:57443"/>
        <dbReference type="ChEBI" id="CHEBI:57834"/>
        <dbReference type="ChEBI" id="CHEBI:59903"/>
        <dbReference type="EC" id="2.5.1.79"/>
    </reaction>
</comment>
<comment type="caution">
    <text evidence="13">Lacks conserved residue(s) required for the propagation of feature annotation.</text>
</comment>
<keyword evidence="3 13" id="KW-0808">Transferase</keyword>
<evidence type="ECO:0000256" key="9">
    <source>
        <dbReference type="ARBA" id="ARBA00023239"/>
    </source>
</evidence>
<comment type="similarity">
    <text evidence="2 13">Belongs to the spermidine/spermine synthase family.</text>
</comment>
<comment type="function">
    <text evidence="13">Catalyzes the irreversible transfer of a propylamine group from the amino donor S-adenosylmethioninamine (decarboxy-AdoMet) to putrescine (1,4-diaminobutane) to yield spermidine.</text>
</comment>
<dbReference type="Pfam" id="PF02675">
    <property type="entry name" value="AdoMet_dc"/>
    <property type="match status" value="1"/>
</dbReference>
<keyword evidence="8" id="KW-0865">Zymogen</keyword>
<comment type="caution">
    <text evidence="16">The sequence shown here is derived from an EMBL/GenBank/DDBJ whole genome shotgun (WGS) entry which is preliminary data.</text>
</comment>
<dbReference type="Gene3D" id="2.30.140.10">
    <property type="entry name" value="Spermidine synthase, tetramerisation domain"/>
    <property type="match status" value="1"/>
</dbReference>
<evidence type="ECO:0000256" key="7">
    <source>
        <dbReference type="ARBA" id="ARBA00023115"/>
    </source>
</evidence>
<proteinExistence type="inferred from homology"/>
<dbReference type="HAMAP" id="MF_00198">
    <property type="entry name" value="Spermidine_synth"/>
    <property type="match status" value="1"/>
</dbReference>
<dbReference type="InterPro" id="IPR037163">
    <property type="entry name" value="Spermidine_synt_N_sf"/>
</dbReference>
<dbReference type="AlphaFoldDB" id="A0A941IFK4"/>
<name>A0A941IFK4_9BURK</name>
<dbReference type="SUPFAM" id="SSF53335">
    <property type="entry name" value="S-adenosyl-L-methionine-dependent methyltransferases"/>
    <property type="match status" value="1"/>
</dbReference>
<evidence type="ECO:0000259" key="15">
    <source>
        <dbReference type="PROSITE" id="PS51006"/>
    </source>
</evidence>
<keyword evidence="6 13" id="KW-0745">Spermidine biosynthesis</keyword>
<dbReference type="PROSITE" id="PS51006">
    <property type="entry name" value="PABS_2"/>
    <property type="match status" value="1"/>
</dbReference>
<dbReference type="Pfam" id="PF17284">
    <property type="entry name" value="Spermine_synt_N"/>
    <property type="match status" value="1"/>
</dbReference>
<sequence>MEGLHLTADCYACQCDHELLIDQTKLSDSTRAMASEAGLTIVGEKFYPFKHADGAPAGVTGALLLAESHIAIHTWPERRTVTLDIYVCNFEKDNSDKARIILQQLINHFQPEQISKNELMRGLPIQSSTPASPIAIEHLSANTSMQTKISATLVQIQSEFQLIEIAETPEFGKIMRIDGAMMTSEADEFYYHESLVHPAAITHEKLETVLIIGGGDGGSTEELLKYPSIRSITLCEIDPMVIALAKEYFQQIHRNAFDSEKVSVIHTDGYDFIKTQEAQFDLIVLDLTDPISPNGNNIAESCSSKAFYESCYSRLKPGGSIVLHLGSPFYHQERYQATLSCLHKVFDLVRPYSVFIPIYGAQWGMAIACKANIRNQCFDPKNIDRQTVDTRLTAHNLRELQFYNGAVHVNFFNS</sequence>
<dbReference type="InterPro" id="IPR017716">
    <property type="entry name" value="S-AdoMet_deCOase_pro-enz"/>
</dbReference>
<dbReference type="GO" id="GO:0004014">
    <property type="term" value="F:adenosylmethionine decarboxylase activity"/>
    <property type="evidence" value="ECO:0007669"/>
    <property type="project" value="InterPro"/>
</dbReference>
<comment type="pathway">
    <text evidence="13">Amine and polyamine biosynthesis; spermidine biosynthesis; spermidine from putrescine: step 1/1.</text>
</comment>
<dbReference type="InterPro" id="IPR030374">
    <property type="entry name" value="PABS"/>
</dbReference>
<comment type="subunit">
    <text evidence="13">Homodimer or homotetramer.</text>
</comment>